<name>A0ABU2BQ07_9ACTN</name>
<gene>
    <name evidence="2" type="ORF">J2S63_000280</name>
</gene>
<dbReference type="Pfam" id="PF05800">
    <property type="entry name" value="GvpO"/>
    <property type="match status" value="1"/>
</dbReference>
<dbReference type="PIRSF" id="PIRSF028743">
    <property type="entry name" value="GvpO_protein"/>
    <property type="match status" value="1"/>
</dbReference>
<feature type="region of interest" description="Disordered" evidence="1">
    <location>
        <begin position="1"/>
        <end position="55"/>
    </location>
</feature>
<evidence type="ECO:0000313" key="3">
    <source>
        <dbReference type="Proteomes" id="UP001183648"/>
    </source>
</evidence>
<organism evidence="2 3">
    <name type="scientific">Nocardioides marmoribigeumensis</name>
    <dbReference type="NCBI Taxonomy" id="433649"/>
    <lineage>
        <taxon>Bacteria</taxon>
        <taxon>Bacillati</taxon>
        <taxon>Actinomycetota</taxon>
        <taxon>Actinomycetes</taxon>
        <taxon>Propionibacteriales</taxon>
        <taxon>Nocardioidaceae</taxon>
        <taxon>Nocardioides</taxon>
    </lineage>
</organism>
<dbReference type="EMBL" id="JAVDYG010000001">
    <property type="protein sequence ID" value="MDR7360727.1"/>
    <property type="molecule type" value="Genomic_DNA"/>
</dbReference>
<evidence type="ECO:0008006" key="4">
    <source>
        <dbReference type="Google" id="ProtNLM"/>
    </source>
</evidence>
<comment type="caution">
    <text evidence="2">The sequence shown here is derived from an EMBL/GenBank/DDBJ whole genome shotgun (WGS) entry which is preliminary data.</text>
</comment>
<sequence length="132" mass="14178">MAEKRTGARKSSSDGDDGASSRKAPSKKAPSRKTPAKRAAPKAEAPRRATATQVAARAAQQLLELTGKEAEGVTGLGRADDGWTVEVEVVEVRRIPNTTDVLALYEVTTDDHGDLMGYRRLRRYTRGTPGGE</sequence>
<keyword evidence="3" id="KW-1185">Reference proteome</keyword>
<proteinExistence type="predicted"/>
<accession>A0ABU2BQ07</accession>
<dbReference type="RefSeq" id="WP_310297604.1">
    <property type="nucleotide sequence ID" value="NZ_BAAAPS010000011.1"/>
</dbReference>
<dbReference type="InterPro" id="IPR008634">
    <property type="entry name" value="Gas-vesicle_GvpO"/>
</dbReference>
<reference evidence="2 3" key="1">
    <citation type="submission" date="2023-07" db="EMBL/GenBank/DDBJ databases">
        <title>Sequencing the genomes of 1000 actinobacteria strains.</title>
        <authorList>
            <person name="Klenk H.-P."/>
        </authorList>
    </citation>
    <scope>NUCLEOTIDE SEQUENCE [LARGE SCALE GENOMIC DNA]</scope>
    <source>
        <strain evidence="2 3">DSM 19426</strain>
    </source>
</reference>
<evidence type="ECO:0000313" key="2">
    <source>
        <dbReference type="EMBL" id="MDR7360727.1"/>
    </source>
</evidence>
<evidence type="ECO:0000256" key="1">
    <source>
        <dbReference type="SAM" id="MobiDB-lite"/>
    </source>
</evidence>
<feature type="compositionally biased region" description="Basic residues" evidence="1">
    <location>
        <begin position="24"/>
        <end position="40"/>
    </location>
</feature>
<protein>
    <recommendedName>
        <fullName evidence="4">Gas vesicle protein</fullName>
    </recommendedName>
</protein>
<dbReference type="Proteomes" id="UP001183648">
    <property type="component" value="Unassembled WGS sequence"/>
</dbReference>